<sequence length="145" mass="16886">MKRHLTILGAAVALVAASSMAEAAVRGYATTDVNMRSGPSTAYPAVTVIPEGEPLRINGCLRDVNWCDVSWVGGRGWAYGRYVQADYRSRRVYVEPDYYPRLGIPTVTFDVDTYWDRHYRDRNFYHERDRWGRYDWRHDRHLPRG</sequence>
<protein>
    <recommendedName>
        <fullName evidence="2">SH3b domain-containing protein</fullName>
    </recommendedName>
</protein>
<dbReference type="InterPro" id="IPR003646">
    <property type="entry name" value="SH3-like_bac-type"/>
</dbReference>
<evidence type="ECO:0000259" key="2">
    <source>
        <dbReference type="Pfam" id="PF08239"/>
    </source>
</evidence>
<evidence type="ECO:0000313" key="3">
    <source>
        <dbReference type="EMBL" id="GGA83304.1"/>
    </source>
</evidence>
<name>A0A916S4R6_9HYPH</name>
<keyword evidence="4" id="KW-1185">Reference proteome</keyword>
<reference evidence="3" key="1">
    <citation type="journal article" date="2014" name="Int. J. Syst. Evol. Microbiol.">
        <title>Complete genome sequence of Corynebacterium casei LMG S-19264T (=DSM 44701T), isolated from a smear-ripened cheese.</title>
        <authorList>
            <consortium name="US DOE Joint Genome Institute (JGI-PGF)"/>
            <person name="Walter F."/>
            <person name="Albersmeier A."/>
            <person name="Kalinowski J."/>
            <person name="Ruckert C."/>
        </authorList>
    </citation>
    <scope>NUCLEOTIDE SEQUENCE</scope>
    <source>
        <strain evidence="3">CGMCC 1.15082</strain>
    </source>
</reference>
<reference evidence="3" key="2">
    <citation type="submission" date="2020-09" db="EMBL/GenBank/DDBJ databases">
        <authorList>
            <person name="Sun Q."/>
            <person name="Zhou Y."/>
        </authorList>
    </citation>
    <scope>NUCLEOTIDE SEQUENCE</scope>
    <source>
        <strain evidence="3">CGMCC 1.15082</strain>
    </source>
</reference>
<accession>A0A916S4R6</accession>
<proteinExistence type="predicted"/>
<dbReference type="AlphaFoldDB" id="A0A916S4R6"/>
<evidence type="ECO:0000313" key="4">
    <source>
        <dbReference type="Proteomes" id="UP000646478"/>
    </source>
</evidence>
<organism evidence="3 4">
    <name type="scientific">Brucella endophytica</name>
    <dbReference type="NCBI Taxonomy" id="1963359"/>
    <lineage>
        <taxon>Bacteria</taxon>
        <taxon>Pseudomonadati</taxon>
        <taxon>Pseudomonadota</taxon>
        <taxon>Alphaproteobacteria</taxon>
        <taxon>Hyphomicrobiales</taxon>
        <taxon>Brucellaceae</taxon>
        <taxon>Brucella/Ochrobactrum group</taxon>
        <taxon>Brucella</taxon>
    </lineage>
</organism>
<feature type="chain" id="PRO_5036816547" description="SH3b domain-containing protein" evidence="1">
    <location>
        <begin position="24"/>
        <end position="145"/>
    </location>
</feature>
<evidence type="ECO:0000256" key="1">
    <source>
        <dbReference type="SAM" id="SignalP"/>
    </source>
</evidence>
<dbReference type="Pfam" id="PF08239">
    <property type="entry name" value="SH3_3"/>
    <property type="match status" value="1"/>
</dbReference>
<comment type="caution">
    <text evidence="3">The sequence shown here is derived from an EMBL/GenBank/DDBJ whole genome shotgun (WGS) entry which is preliminary data.</text>
</comment>
<keyword evidence="1" id="KW-0732">Signal</keyword>
<dbReference type="Gene3D" id="2.30.30.40">
    <property type="entry name" value="SH3 Domains"/>
    <property type="match status" value="1"/>
</dbReference>
<dbReference type="EMBL" id="BMHH01000002">
    <property type="protein sequence ID" value="GGA83304.1"/>
    <property type="molecule type" value="Genomic_DNA"/>
</dbReference>
<dbReference type="Proteomes" id="UP000646478">
    <property type="component" value="Unassembled WGS sequence"/>
</dbReference>
<feature type="domain" description="SH3b" evidence="2">
    <location>
        <begin position="32"/>
        <end position="84"/>
    </location>
</feature>
<gene>
    <name evidence="3" type="ORF">GCM10011491_08450</name>
</gene>
<feature type="signal peptide" evidence="1">
    <location>
        <begin position="1"/>
        <end position="23"/>
    </location>
</feature>